<evidence type="ECO:0000313" key="8">
    <source>
        <dbReference type="Proteomes" id="UP000737018"/>
    </source>
</evidence>
<evidence type="ECO:0000256" key="2">
    <source>
        <dbReference type="ARBA" id="ARBA00007459"/>
    </source>
</evidence>
<protein>
    <recommendedName>
        <fullName evidence="6">Pre-mRNA polyadenylation factor Fip1 domain-containing protein</fullName>
    </recommendedName>
</protein>
<dbReference type="GO" id="GO:0003723">
    <property type="term" value="F:RNA binding"/>
    <property type="evidence" value="ECO:0007669"/>
    <property type="project" value="TreeGrafter"/>
</dbReference>
<dbReference type="GO" id="GO:0016607">
    <property type="term" value="C:nuclear speck"/>
    <property type="evidence" value="ECO:0007669"/>
    <property type="project" value="TreeGrafter"/>
</dbReference>
<evidence type="ECO:0000259" key="6">
    <source>
        <dbReference type="Pfam" id="PF05182"/>
    </source>
</evidence>
<evidence type="ECO:0000313" key="7">
    <source>
        <dbReference type="EMBL" id="KAF3946579.1"/>
    </source>
</evidence>
<comment type="similarity">
    <text evidence="2">Belongs to the FIP1 family.</text>
</comment>
<feature type="compositionally biased region" description="Basic and acidic residues" evidence="5">
    <location>
        <begin position="170"/>
        <end position="179"/>
    </location>
</feature>
<keyword evidence="8" id="KW-1185">Reference proteome</keyword>
<keyword evidence="4" id="KW-0539">Nucleus</keyword>
<reference evidence="7" key="1">
    <citation type="submission" date="2020-03" db="EMBL/GenBank/DDBJ databases">
        <title>Castanea mollissima Vanexum genome sequencing.</title>
        <authorList>
            <person name="Staton M."/>
        </authorList>
    </citation>
    <scope>NUCLEOTIDE SEQUENCE</scope>
    <source>
        <tissue evidence="7">Leaf</tissue>
    </source>
</reference>
<feature type="region of interest" description="Disordered" evidence="5">
    <location>
        <begin position="154"/>
        <end position="179"/>
    </location>
</feature>
<dbReference type="Pfam" id="PF05182">
    <property type="entry name" value="Fip1"/>
    <property type="match status" value="1"/>
</dbReference>
<proteinExistence type="inferred from homology"/>
<evidence type="ECO:0000256" key="4">
    <source>
        <dbReference type="ARBA" id="ARBA00023242"/>
    </source>
</evidence>
<keyword evidence="3" id="KW-0507">mRNA processing</keyword>
<comment type="caution">
    <text evidence="7">The sequence shown here is derived from an EMBL/GenBank/DDBJ whole genome shotgun (WGS) entry which is preliminary data.</text>
</comment>
<evidence type="ECO:0000256" key="1">
    <source>
        <dbReference type="ARBA" id="ARBA00004123"/>
    </source>
</evidence>
<dbReference type="EMBL" id="JRKL02008944">
    <property type="protein sequence ID" value="KAF3946579.1"/>
    <property type="molecule type" value="Genomic_DNA"/>
</dbReference>
<evidence type="ECO:0000256" key="5">
    <source>
        <dbReference type="SAM" id="MobiDB-lite"/>
    </source>
</evidence>
<evidence type="ECO:0000256" key="3">
    <source>
        <dbReference type="ARBA" id="ARBA00022664"/>
    </source>
</evidence>
<dbReference type="PANTHER" id="PTHR36884:SF1">
    <property type="entry name" value="FIP1[V]-LIKE PROTEIN"/>
    <property type="match status" value="1"/>
</dbReference>
<feature type="domain" description="Pre-mRNA polyadenylation factor Fip1" evidence="6">
    <location>
        <begin position="11"/>
        <end position="53"/>
    </location>
</feature>
<dbReference type="InterPro" id="IPR044976">
    <property type="entry name" value="FIPS5/FIPS3-like"/>
</dbReference>
<dbReference type="PANTHER" id="PTHR36884">
    <property type="entry name" value="FIP1[III]-LIKE PROTEIN"/>
    <property type="match status" value="1"/>
</dbReference>
<dbReference type="AlphaFoldDB" id="A0A8J4QIQ8"/>
<dbReference type="InterPro" id="IPR007854">
    <property type="entry name" value="Fip1_dom"/>
</dbReference>
<accession>A0A8J4QIQ8</accession>
<organism evidence="7 8">
    <name type="scientific">Castanea mollissima</name>
    <name type="common">Chinese chestnut</name>
    <dbReference type="NCBI Taxonomy" id="60419"/>
    <lineage>
        <taxon>Eukaryota</taxon>
        <taxon>Viridiplantae</taxon>
        <taxon>Streptophyta</taxon>
        <taxon>Embryophyta</taxon>
        <taxon>Tracheophyta</taxon>
        <taxon>Spermatophyta</taxon>
        <taxon>Magnoliopsida</taxon>
        <taxon>eudicotyledons</taxon>
        <taxon>Gunneridae</taxon>
        <taxon>Pentapetalae</taxon>
        <taxon>rosids</taxon>
        <taxon>fabids</taxon>
        <taxon>Fagales</taxon>
        <taxon>Fagaceae</taxon>
        <taxon>Castanea</taxon>
    </lineage>
</organism>
<dbReference type="GO" id="GO:0006397">
    <property type="term" value="P:mRNA processing"/>
    <property type="evidence" value="ECO:0007669"/>
    <property type="project" value="UniProtKB-KW"/>
</dbReference>
<comment type="subcellular location">
    <subcellularLocation>
        <location evidence="1">Nucleus</location>
    </subcellularLocation>
</comment>
<name>A0A8J4QIQ8_9ROSI</name>
<dbReference type="OrthoDB" id="1917198at2759"/>
<dbReference type="Proteomes" id="UP000737018">
    <property type="component" value="Unassembled WGS sequence"/>
</dbReference>
<gene>
    <name evidence="7" type="ORF">CMV_027170</name>
</gene>
<sequence>MVILEERTIFDVDIESFEEKPWKYPGMDTSDFFNFGLNEESWKDYCRQLEQLRLESAMQSKIRVYESGRTEQEYDLDLPPELAAATGVHDVLAENANSGKLDVGQSDLAKGSARVRPPIVEGGYGERLPSIDTRPPRMCDSDAIIEIVLQYSLEDDSSTGNAPEQPDNETPERIIEVAM</sequence>